<dbReference type="InterPro" id="IPR013096">
    <property type="entry name" value="Cupin_2"/>
</dbReference>
<name>A0A1F5ZGV9_9BACT</name>
<evidence type="ECO:0000313" key="2">
    <source>
        <dbReference type="EMBL" id="OGG11670.1"/>
    </source>
</evidence>
<dbReference type="InterPro" id="IPR011051">
    <property type="entry name" value="RmlC_Cupin_sf"/>
</dbReference>
<sequence>MIKFQNIQEVPASHEDAKDPAVIKRVLIDVKSHLQGAIQMINWAILFPRKAFQAHYHEDMYEIYVIIKGSPVISIDNKKTTLYDGDAVIIEPKEVHEMYNPTDHPIPYIVIGISGGNQGKSVNV</sequence>
<dbReference type="SUPFAM" id="SSF51182">
    <property type="entry name" value="RmlC-like cupins"/>
    <property type="match status" value="1"/>
</dbReference>
<accession>A0A1F5ZGV9</accession>
<dbReference type="Gene3D" id="2.60.120.10">
    <property type="entry name" value="Jelly Rolls"/>
    <property type="match status" value="1"/>
</dbReference>
<organism evidence="2 3">
    <name type="scientific">Candidatus Gottesmanbacteria bacterium RBG_13_45_10</name>
    <dbReference type="NCBI Taxonomy" id="1798370"/>
    <lineage>
        <taxon>Bacteria</taxon>
        <taxon>Candidatus Gottesmaniibacteriota</taxon>
    </lineage>
</organism>
<dbReference type="EMBL" id="MFIZ01000020">
    <property type="protein sequence ID" value="OGG11670.1"/>
    <property type="molecule type" value="Genomic_DNA"/>
</dbReference>
<dbReference type="AlphaFoldDB" id="A0A1F5ZGV9"/>
<evidence type="ECO:0000259" key="1">
    <source>
        <dbReference type="Pfam" id="PF07883"/>
    </source>
</evidence>
<feature type="domain" description="Cupin type-2" evidence="1">
    <location>
        <begin position="48"/>
        <end position="111"/>
    </location>
</feature>
<protein>
    <recommendedName>
        <fullName evidence="1">Cupin type-2 domain-containing protein</fullName>
    </recommendedName>
</protein>
<dbReference type="Pfam" id="PF07883">
    <property type="entry name" value="Cupin_2"/>
    <property type="match status" value="1"/>
</dbReference>
<dbReference type="Proteomes" id="UP000177268">
    <property type="component" value="Unassembled WGS sequence"/>
</dbReference>
<gene>
    <name evidence="2" type="ORF">A2Z00_00045</name>
</gene>
<proteinExistence type="predicted"/>
<reference evidence="2 3" key="1">
    <citation type="journal article" date="2016" name="Nat. Commun.">
        <title>Thousands of microbial genomes shed light on interconnected biogeochemical processes in an aquifer system.</title>
        <authorList>
            <person name="Anantharaman K."/>
            <person name="Brown C.T."/>
            <person name="Hug L.A."/>
            <person name="Sharon I."/>
            <person name="Castelle C.J."/>
            <person name="Probst A.J."/>
            <person name="Thomas B.C."/>
            <person name="Singh A."/>
            <person name="Wilkins M.J."/>
            <person name="Karaoz U."/>
            <person name="Brodie E.L."/>
            <person name="Williams K.H."/>
            <person name="Hubbard S.S."/>
            <person name="Banfield J.F."/>
        </authorList>
    </citation>
    <scope>NUCLEOTIDE SEQUENCE [LARGE SCALE GENOMIC DNA]</scope>
</reference>
<evidence type="ECO:0000313" key="3">
    <source>
        <dbReference type="Proteomes" id="UP000177268"/>
    </source>
</evidence>
<dbReference type="STRING" id="1798370.A2Z00_00045"/>
<dbReference type="InterPro" id="IPR014710">
    <property type="entry name" value="RmlC-like_jellyroll"/>
</dbReference>
<comment type="caution">
    <text evidence="2">The sequence shown here is derived from an EMBL/GenBank/DDBJ whole genome shotgun (WGS) entry which is preliminary data.</text>
</comment>